<dbReference type="GO" id="GO:0003871">
    <property type="term" value="F:5-methyltetrahydropteroyltriglutamate-homocysteine S-methyltransferase activity"/>
    <property type="evidence" value="ECO:0007669"/>
    <property type="project" value="InterPro"/>
</dbReference>
<dbReference type="Gene3D" id="3.20.20.210">
    <property type="match status" value="1"/>
</dbReference>
<comment type="caution">
    <text evidence="2">The sequence shown here is derived from an EMBL/GenBank/DDBJ whole genome shotgun (WGS) entry which is preliminary data.</text>
</comment>
<reference evidence="2" key="1">
    <citation type="journal article" date="2020" name="mSystems">
        <title>Genome- and Community-Level Interaction Insights into Carbon Utilization and Element Cycling Functions of Hydrothermarchaeota in Hydrothermal Sediment.</title>
        <authorList>
            <person name="Zhou Z."/>
            <person name="Liu Y."/>
            <person name="Xu W."/>
            <person name="Pan J."/>
            <person name="Luo Z.H."/>
            <person name="Li M."/>
        </authorList>
    </citation>
    <scope>NUCLEOTIDE SEQUENCE [LARGE SCALE GENOMIC DNA]</scope>
    <source>
        <strain evidence="2">SpSt-125</strain>
    </source>
</reference>
<gene>
    <name evidence="2" type="ORF">ENO26_06910</name>
</gene>
<evidence type="ECO:0000313" key="2">
    <source>
        <dbReference type="EMBL" id="HEM67274.1"/>
    </source>
</evidence>
<feature type="domain" description="Cobalamin-independent methionine synthase MetE C-terminal/archaeal" evidence="1">
    <location>
        <begin position="13"/>
        <end position="289"/>
    </location>
</feature>
<dbReference type="SUPFAM" id="SSF51726">
    <property type="entry name" value="UROD/MetE-like"/>
    <property type="match status" value="1"/>
</dbReference>
<accession>A0A7J2U3A4</accession>
<dbReference type="AlphaFoldDB" id="A0A7J2U3A4"/>
<organism evidence="2">
    <name type="scientific">Ignisphaera aggregans</name>
    <dbReference type="NCBI Taxonomy" id="334771"/>
    <lineage>
        <taxon>Archaea</taxon>
        <taxon>Thermoproteota</taxon>
        <taxon>Thermoprotei</taxon>
        <taxon>Desulfurococcales</taxon>
        <taxon>Desulfurococcaceae</taxon>
        <taxon>Ignisphaera</taxon>
    </lineage>
</organism>
<dbReference type="InterPro" id="IPR002629">
    <property type="entry name" value="Met_Synth_C/arc"/>
</dbReference>
<dbReference type="GO" id="GO:0008270">
    <property type="term" value="F:zinc ion binding"/>
    <property type="evidence" value="ECO:0007669"/>
    <property type="project" value="InterPro"/>
</dbReference>
<protein>
    <submittedName>
        <fullName evidence="2">Methionine synthase</fullName>
    </submittedName>
</protein>
<proteinExistence type="predicted"/>
<sequence>MRTSHVGSFPLTFSKENVARVLKDLQRIGLDVPTYPQLRSFIDIYLRPLEAVGMVQSRRGIYFSTSKRLEASPPRIRVEDAEIAMDVVSREKLMFKALRGPVTGAFTLASRVYLSEDISKGLQATALANRDVVENFFKKFVAELVSYMSSLGYAMVFLDEPSLTFFIGRRILYGWSEDGVIEILSYIAKAATGSEIGMHICGHLNPKLLDIVMRVDRVKYLSFEFSATPSNTELLNKKLLEQYGKVISPGIVAASNTRVESIDEAYITLSKVYSKAGGRVDLVSGDCGFGGLRGSLGDEEKEYRISIEKLRTVIEAVKKFCQLEKC</sequence>
<dbReference type="Pfam" id="PF01717">
    <property type="entry name" value="Meth_synt_2"/>
    <property type="match status" value="1"/>
</dbReference>
<dbReference type="EMBL" id="DSEU01000045">
    <property type="protein sequence ID" value="HEM67274.1"/>
    <property type="molecule type" value="Genomic_DNA"/>
</dbReference>
<dbReference type="InterPro" id="IPR038071">
    <property type="entry name" value="UROD/MetE-like_sf"/>
</dbReference>
<evidence type="ECO:0000259" key="1">
    <source>
        <dbReference type="Pfam" id="PF01717"/>
    </source>
</evidence>
<name>A0A7J2U3A4_9CREN</name>
<dbReference type="GO" id="GO:0009086">
    <property type="term" value="P:methionine biosynthetic process"/>
    <property type="evidence" value="ECO:0007669"/>
    <property type="project" value="InterPro"/>
</dbReference>